<evidence type="ECO:0000313" key="3">
    <source>
        <dbReference type="Proteomes" id="UP000091820"/>
    </source>
</evidence>
<evidence type="ECO:0000256" key="1">
    <source>
        <dbReference type="SAM" id="MobiDB-lite"/>
    </source>
</evidence>
<evidence type="ECO:0000313" key="2">
    <source>
        <dbReference type="EnsemblMetazoa" id="GBRI005677-PA"/>
    </source>
</evidence>
<dbReference type="AlphaFoldDB" id="A0A1A9W453"/>
<feature type="region of interest" description="Disordered" evidence="1">
    <location>
        <begin position="96"/>
        <end position="119"/>
    </location>
</feature>
<reference evidence="3" key="1">
    <citation type="submission" date="2014-03" db="EMBL/GenBank/DDBJ databases">
        <authorList>
            <person name="Aksoy S."/>
            <person name="Warren W."/>
            <person name="Wilson R.K."/>
        </authorList>
    </citation>
    <scope>NUCLEOTIDE SEQUENCE [LARGE SCALE GENOMIC DNA]</scope>
    <source>
        <strain evidence="3">IAEA</strain>
    </source>
</reference>
<dbReference type="Proteomes" id="UP000091820">
    <property type="component" value="Unassembled WGS sequence"/>
</dbReference>
<organism evidence="2 3">
    <name type="scientific">Glossina brevipalpis</name>
    <dbReference type="NCBI Taxonomy" id="37001"/>
    <lineage>
        <taxon>Eukaryota</taxon>
        <taxon>Metazoa</taxon>
        <taxon>Ecdysozoa</taxon>
        <taxon>Arthropoda</taxon>
        <taxon>Hexapoda</taxon>
        <taxon>Insecta</taxon>
        <taxon>Pterygota</taxon>
        <taxon>Neoptera</taxon>
        <taxon>Endopterygota</taxon>
        <taxon>Diptera</taxon>
        <taxon>Brachycera</taxon>
        <taxon>Muscomorpha</taxon>
        <taxon>Hippoboscoidea</taxon>
        <taxon>Glossinidae</taxon>
        <taxon>Glossina</taxon>
    </lineage>
</organism>
<accession>A0A1A9W453</accession>
<dbReference type="EnsemblMetazoa" id="GBRI005677-RA">
    <property type="protein sequence ID" value="GBRI005677-PA"/>
    <property type="gene ID" value="GBRI005677"/>
</dbReference>
<reference evidence="2" key="2">
    <citation type="submission" date="2020-05" db="UniProtKB">
        <authorList>
            <consortium name="EnsemblMetazoa"/>
        </authorList>
    </citation>
    <scope>IDENTIFICATION</scope>
    <source>
        <strain evidence="2">IAEA</strain>
    </source>
</reference>
<protein>
    <submittedName>
        <fullName evidence="2">Uncharacterized protein</fullName>
    </submittedName>
</protein>
<proteinExistence type="predicted"/>
<sequence length="119" mass="12392">MDCLYANCNSKTGSDYDRFLVGCGGLGPSAVLGTLTSIGYLGKHKLASSSPQKNKTIPDTRSVACGPSPTSAVHILIPDAKAPVLVNSPAASVDLVDLSSPNPLPSEKNLENYDEDEES</sequence>
<keyword evidence="3" id="KW-1185">Reference proteome</keyword>
<name>A0A1A9W453_9MUSC</name>
<dbReference type="VEuPathDB" id="VectorBase:GBRI005677"/>